<name>A0A173XVQ8_9FIRM</name>
<dbReference type="RefSeq" id="WP_002603876.1">
    <property type="nucleotide sequence ID" value="NZ_CABIXC010000001.1"/>
</dbReference>
<dbReference type="OrthoDB" id="9809047at2"/>
<dbReference type="SUPFAM" id="SSF55594">
    <property type="entry name" value="HPr-like"/>
    <property type="match status" value="1"/>
</dbReference>
<dbReference type="EMBL" id="QTJW01000005">
    <property type="protein sequence ID" value="RGD71072.1"/>
    <property type="molecule type" value="Genomic_DNA"/>
</dbReference>
<evidence type="ECO:0000313" key="6">
    <source>
        <dbReference type="EMBL" id="RGD71072.1"/>
    </source>
</evidence>
<organism evidence="5 9">
    <name type="scientific">Hungatella hathewayi</name>
    <dbReference type="NCBI Taxonomy" id="154046"/>
    <lineage>
        <taxon>Bacteria</taxon>
        <taxon>Bacillati</taxon>
        <taxon>Bacillota</taxon>
        <taxon>Clostridia</taxon>
        <taxon>Lachnospirales</taxon>
        <taxon>Lachnospiraceae</taxon>
        <taxon>Hungatella</taxon>
    </lineage>
</organism>
<reference evidence="5 9" key="1">
    <citation type="submission" date="2015-09" db="EMBL/GenBank/DDBJ databases">
        <authorList>
            <consortium name="Pathogen Informatics"/>
        </authorList>
    </citation>
    <scope>NUCLEOTIDE SEQUENCE [LARGE SCALE GENOMIC DNA]</scope>
    <source>
        <strain evidence="5 9">2789STDY5608850</strain>
    </source>
</reference>
<keyword evidence="5" id="KW-0808">Transferase</keyword>
<dbReference type="Gene3D" id="3.30.1340.10">
    <property type="entry name" value="HPr-like"/>
    <property type="match status" value="1"/>
</dbReference>
<dbReference type="EMBL" id="CYZE01000001">
    <property type="protein sequence ID" value="CUN55824.1"/>
    <property type="molecule type" value="Genomic_DNA"/>
</dbReference>
<dbReference type="GO" id="GO:0016740">
    <property type="term" value="F:transferase activity"/>
    <property type="evidence" value="ECO:0007669"/>
    <property type="project" value="UniProtKB-KW"/>
</dbReference>
<protein>
    <submittedName>
        <fullName evidence="6">HPr family phosphocarrier protein</fullName>
    </submittedName>
    <submittedName>
        <fullName evidence="5">PTS system phosphocarrier protein HPr</fullName>
        <ecNumber evidence="5">2.7.11.-</ecNumber>
    </submittedName>
</protein>
<dbReference type="CDD" id="cd00367">
    <property type="entry name" value="PTS-HPr_like"/>
    <property type="match status" value="1"/>
</dbReference>
<dbReference type="InterPro" id="IPR000032">
    <property type="entry name" value="HPr-like"/>
</dbReference>
<evidence type="ECO:0000259" key="4">
    <source>
        <dbReference type="PROSITE" id="PS51350"/>
    </source>
</evidence>
<dbReference type="Proteomes" id="UP000261257">
    <property type="component" value="Unassembled WGS sequence"/>
</dbReference>
<evidence type="ECO:0000313" key="12">
    <source>
        <dbReference type="Proteomes" id="UP000263014"/>
    </source>
</evidence>
<keyword evidence="3" id="KW-0598">Phosphotransferase system</keyword>
<sequence length="84" mass="9785">MREFLYEVKDPMGFHARPASRLFMKAREYECRIDVAAEGETVDGKNLLALMSLEIREGEMLRFRFEGTDEEEAEKALLEVLDQI</sequence>
<dbReference type="Proteomes" id="UP000261023">
    <property type="component" value="Unassembled WGS sequence"/>
</dbReference>
<dbReference type="EC" id="2.7.11.-" evidence="5"/>
<evidence type="ECO:0000313" key="9">
    <source>
        <dbReference type="Proteomes" id="UP000095651"/>
    </source>
</evidence>
<dbReference type="GO" id="GO:0009401">
    <property type="term" value="P:phosphoenolpyruvate-dependent sugar phosphotransferase system"/>
    <property type="evidence" value="ECO:0007669"/>
    <property type="project" value="UniProtKB-KW"/>
</dbReference>
<dbReference type="PANTHER" id="PTHR33705:SF2">
    <property type="entry name" value="PHOSPHOCARRIER PROTEIN NPR"/>
    <property type="match status" value="1"/>
</dbReference>
<evidence type="ECO:0000256" key="1">
    <source>
        <dbReference type="ARBA" id="ARBA00004496"/>
    </source>
</evidence>
<evidence type="ECO:0000313" key="7">
    <source>
        <dbReference type="EMBL" id="RGJ02697.1"/>
    </source>
</evidence>
<evidence type="ECO:0000256" key="2">
    <source>
        <dbReference type="ARBA" id="ARBA00022490"/>
    </source>
</evidence>
<dbReference type="NCBIfam" id="TIGR01003">
    <property type="entry name" value="PTS_HPr_family"/>
    <property type="match status" value="1"/>
</dbReference>
<dbReference type="GO" id="GO:0005737">
    <property type="term" value="C:cytoplasm"/>
    <property type="evidence" value="ECO:0007669"/>
    <property type="project" value="UniProtKB-SubCell"/>
</dbReference>
<dbReference type="PRINTS" id="PR00107">
    <property type="entry name" value="PHOSPHOCPHPR"/>
</dbReference>
<proteinExistence type="predicted"/>
<dbReference type="InterPro" id="IPR050399">
    <property type="entry name" value="HPr"/>
</dbReference>
<evidence type="ECO:0000313" key="8">
    <source>
        <dbReference type="EMBL" id="RGM08699.1"/>
    </source>
</evidence>
<evidence type="ECO:0000256" key="3">
    <source>
        <dbReference type="ARBA" id="ARBA00022683"/>
    </source>
</evidence>
<dbReference type="Proteomes" id="UP000263014">
    <property type="component" value="Unassembled WGS sequence"/>
</dbReference>
<feature type="domain" description="HPr" evidence="4">
    <location>
        <begin position="1"/>
        <end position="84"/>
    </location>
</feature>
<dbReference type="AlphaFoldDB" id="A0A173XVQ8"/>
<dbReference type="InterPro" id="IPR035895">
    <property type="entry name" value="HPr-like_sf"/>
</dbReference>
<dbReference type="PANTHER" id="PTHR33705">
    <property type="entry name" value="PHOSPHOCARRIER PROTEIN HPR"/>
    <property type="match status" value="1"/>
</dbReference>
<comment type="subcellular location">
    <subcellularLocation>
        <location evidence="1">Cytoplasm</location>
    </subcellularLocation>
</comment>
<dbReference type="Proteomes" id="UP000095651">
    <property type="component" value="Unassembled WGS sequence"/>
</dbReference>
<evidence type="ECO:0000313" key="10">
    <source>
        <dbReference type="Proteomes" id="UP000261023"/>
    </source>
</evidence>
<reference evidence="10 11" key="2">
    <citation type="submission" date="2018-08" db="EMBL/GenBank/DDBJ databases">
        <title>A genome reference for cultivated species of the human gut microbiota.</title>
        <authorList>
            <person name="Zou Y."/>
            <person name="Xue W."/>
            <person name="Luo G."/>
        </authorList>
    </citation>
    <scope>NUCLEOTIDE SEQUENCE [LARGE SCALE GENOMIC DNA]</scope>
    <source>
        <strain evidence="6 10">AF19-13AC</strain>
        <strain evidence="8 11">TF05-11AC</strain>
        <strain evidence="7 12">TM09-12</strain>
    </source>
</reference>
<dbReference type="EMBL" id="QSON01000007">
    <property type="protein sequence ID" value="RGJ02697.1"/>
    <property type="molecule type" value="Genomic_DNA"/>
</dbReference>
<evidence type="ECO:0000313" key="5">
    <source>
        <dbReference type="EMBL" id="CUN55824.1"/>
    </source>
</evidence>
<dbReference type="EMBL" id="QSSQ01000001">
    <property type="protein sequence ID" value="RGM08699.1"/>
    <property type="molecule type" value="Genomic_DNA"/>
</dbReference>
<accession>A0A173XVQ8</accession>
<dbReference type="Pfam" id="PF00381">
    <property type="entry name" value="PTS-HPr"/>
    <property type="match status" value="1"/>
</dbReference>
<evidence type="ECO:0000313" key="11">
    <source>
        <dbReference type="Proteomes" id="UP000261257"/>
    </source>
</evidence>
<gene>
    <name evidence="5" type="primary">ptsH_1</name>
    <name evidence="6" type="ORF">DWX31_09190</name>
    <name evidence="8" type="ORF">DXC39_01660</name>
    <name evidence="7" type="ORF">DXD79_16210</name>
    <name evidence="5" type="ORF">ERS852407_00555</name>
</gene>
<keyword evidence="2" id="KW-0963">Cytoplasm</keyword>
<dbReference type="PROSITE" id="PS51350">
    <property type="entry name" value="PTS_HPR_DOM"/>
    <property type="match status" value="1"/>
</dbReference>